<dbReference type="RefSeq" id="WP_033124884.1">
    <property type="nucleotide sequence ID" value="NZ_JACLYY010000001.1"/>
</dbReference>
<dbReference type="Proteomes" id="UP000716906">
    <property type="component" value="Unassembled WGS sequence"/>
</dbReference>
<keyword evidence="2" id="KW-0732">Signal</keyword>
<evidence type="ECO:0000256" key="2">
    <source>
        <dbReference type="SAM" id="SignalP"/>
    </source>
</evidence>
<evidence type="ECO:0008006" key="5">
    <source>
        <dbReference type="Google" id="ProtNLM"/>
    </source>
</evidence>
<sequence length="134" mass="14799">MKKKLSIGFFTAALAAFIVLAAAYHFTYERAVERAREEVALSGQEEEKTEEGQSGQAVTTEGDAVKGDAATEDAYYLMEVNGYVVVFLSDKKTAYDYTSIEVSSLPATLQNEIKNGKYIESTELLYSFLESYSS</sequence>
<evidence type="ECO:0000313" key="3">
    <source>
        <dbReference type="EMBL" id="MBM6736601.1"/>
    </source>
</evidence>
<comment type="caution">
    <text evidence="3">The sequence shown here is derived from an EMBL/GenBank/DDBJ whole genome shotgun (WGS) entry which is preliminary data.</text>
</comment>
<feature type="signal peptide" evidence="2">
    <location>
        <begin position="1"/>
        <end position="21"/>
    </location>
</feature>
<gene>
    <name evidence="3" type="ORF">H7U36_00560</name>
</gene>
<evidence type="ECO:0000256" key="1">
    <source>
        <dbReference type="SAM" id="MobiDB-lite"/>
    </source>
</evidence>
<accession>A0ABS2E4P1</accession>
<dbReference type="EMBL" id="JACLYY010000001">
    <property type="protein sequence ID" value="MBM6736601.1"/>
    <property type="molecule type" value="Genomic_DNA"/>
</dbReference>
<protein>
    <recommendedName>
        <fullName evidence="5">Bypass of forespore C C-terminal domain-containing protein</fullName>
    </recommendedName>
</protein>
<name>A0ABS2E4P1_9FIRM</name>
<organism evidence="3 4">
    <name type="scientific">Faecalicatena fissicatena</name>
    <dbReference type="NCBI Taxonomy" id="290055"/>
    <lineage>
        <taxon>Bacteria</taxon>
        <taxon>Bacillati</taxon>
        <taxon>Bacillota</taxon>
        <taxon>Clostridia</taxon>
        <taxon>Lachnospirales</taxon>
        <taxon>Lachnospiraceae</taxon>
        <taxon>Faecalicatena</taxon>
    </lineage>
</organism>
<feature type="region of interest" description="Disordered" evidence="1">
    <location>
        <begin position="39"/>
        <end position="65"/>
    </location>
</feature>
<reference evidence="3 4" key="1">
    <citation type="journal article" date="2021" name="Sci. Rep.">
        <title>The distribution of antibiotic resistance genes in chicken gut microbiota commensals.</title>
        <authorList>
            <person name="Juricova H."/>
            <person name="Matiasovicova J."/>
            <person name="Kubasova T."/>
            <person name="Cejkova D."/>
            <person name="Rychlik I."/>
        </authorList>
    </citation>
    <scope>NUCLEOTIDE SEQUENCE [LARGE SCALE GENOMIC DNA]</scope>
    <source>
        <strain evidence="3 4">An773</strain>
    </source>
</reference>
<feature type="chain" id="PRO_5045210661" description="Bypass of forespore C C-terminal domain-containing protein" evidence="2">
    <location>
        <begin position="22"/>
        <end position="134"/>
    </location>
</feature>
<proteinExistence type="predicted"/>
<keyword evidence="4" id="KW-1185">Reference proteome</keyword>
<evidence type="ECO:0000313" key="4">
    <source>
        <dbReference type="Proteomes" id="UP000716906"/>
    </source>
</evidence>